<dbReference type="EMBL" id="MH271320">
    <property type="protein sequence ID" value="AWY06677.1"/>
    <property type="molecule type" value="Genomic_DNA"/>
</dbReference>
<evidence type="ECO:0000313" key="1">
    <source>
        <dbReference type="EMBL" id="AWY06677.1"/>
    </source>
</evidence>
<keyword evidence="2" id="KW-1185">Reference proteome</keyword>
<organism evidence="1 2">
    <name type="scientific">Microbacterium phage Zeta1847</name>
    <dbReference type="NCBI Taxonomy" id="2201444"/>
    <lineage>
        <taxon>Viruses</taxon>
        <taxon>Duplodnaviria</taxon>
        <taxon>Heunggongvirae</taxon>
        <taxon>Uroviricota</taxon>
        <taxon>Caudoviricetes</taxon>
        <taxon>Casidaviridae</taxon>
        <taxon>Zetavirus</taxon>
        <taxon>Zetavirus zeta1847</taxon>
    </lineage>
</organism>
<gene>
    <name evidence="1" type="primary">43</name>
    <name evidence="1" type="ORF">SEA_ZETA1847_43</name>
</gene>
<dbReference type="Proteomes" id="UP000251243">
    <property type="component" value="Segment"/>
</dbReference>
<dbReference type="GeneID" id="54993726"/>
<evidence type="ECO:0000313" key="2">
    <source>
        <dbReference type="Proteomes" id="UP000251243"/>
    </source>
</evidence>
<proteinExistence type="predicted"/>
<reference evidence="2" key="1">
    <citation type="submission" date="2018-04" db="EMBL/GenBank/DDBJ databases">
        <authorList>
            <person name="Go L.Y."/>
            <person name="Mitchell J.A."/>
        </authorList>
    </citation>
    <scope>NUCLEOTIDE SEQUENCE [LARGE SCALE GENOMIC DNA]</scope>
</reference>
<protein>
    <submittedName>
        <fullName evidence="1">Uncharacterized protein</fullName>
    </submittedName>
</protein>
<dbReference type="RefSeq" id="YP_009803166.1">
    <property type="nucleotide sequence ID" value="NC_047992.1"/>
</dbReference>
<name>A0A2Z4Q9C6_9CAUD</name>
<dbReference type="KEGG" id="vg:54993726"/>
<accession>A0A2Z4Q9C6</accession>
<sequence>MRVSACACKLATMTNTTATLCQARHVVTPDGEGVIVGLEFTYGDHWATRPTGIRRVKVGFGGPVTVAEDNPRRVGRKSTTYTFETVREYDAADVAPKAAPAARESVEDFIARKRDPKWRPAALPKPRRLPKLSDDKFAALMREHGATGSW</sequence>